<dbReference type="Gene3D" id="3.40.1490.10">
    <property type="entry name" value="Bit1"/>
    <property type="match status" value="1"/>
</dbReference>
<evidence type="ECO:0008006" key="3">
    <source>
        <dbReference type="Google" id="ProtNLM"/>
    </source>
</evidence>
<dbReference type="RefSeq" id="WP_184393438.1">
    <property type="nucleotide sequence ID" value="NZ_BAAAJD010000125.1"/>
</dbReference>
<dbReference type="PIRSF" id="PIRSF033736">
    <property type="entry name" value="UCP033763"/>
    <property type="match status" value="1"/>
</dbReference>
<evidence type="ECO:0000313" key="1">
    <source>
        <dbReference type="EMBL" id="MBB5433572.1"/>
    </source>
</evidence>
<accession>A0A7W8VEQ6</accession>
<protein>
    <recommendedName>
        <fullName evidence="3">DUF2000 domain-containing protein</fullName>
    </recommendedName>
</protein>
<dbReference type="EMBL" id="JACHDB010000001">
    <property type="protein sequence ID" value="MBB5433572.1"/>
    <property type="molecule type" value="Genomic_DNA"/>
</dbReference>
<keyword evidence="2" id="KW-1185">Reference proteome</keyword>
<proteinExistence type="predicted"/>
<dbReference type="InterPro" id="IPR018988">
    <property type="entry name" value="DUF2000"/>
</dbReference>
<dbReference type="InterPro" id="IPR023476">
    <property type="entry name" value="Pep_tRNA_hydro_II_dom_sf"/>
</dbReference>
<name>A0A7W8VEQ6_9ACTN</name>
<reference evidence="1 2" key="1">
    <citation type="submission" date="2020-08" db="EMBL/GenBank/DDBJ databases">
        <title>Sequencing the genomes of 1000 actinobacteria strains.</title>
        <authorList>
            <person name="Klenk H.-P."/>
        </authorList>
    </citation>
    <scope>NUCLEOTIDE SEQUENCE [LARGE SCALE GENOMIC DNA]</scope>
    <source>
        <strain evidence="1 2">DSM 44551</strain>
    </source>
</reference>
<organism evidence="1 2">
    <name type="scientific">Nocardiopsis composta</name>
    <dbReference type="NCBI Taxonomy" id="157465"/>
    <lineage>
        <taxon>Bacteria</taxon>
        <taxon>Bacillati</taxon>
        <taxon>Actinomycetota</taxon>
        <taxon>Actinomycetes</taxon>
        <taxon>Streptosporangiales</taxon>
        <taxon>Nocardiopsidaceae</taxon>
        <taxon>Nocardiopsis</taxon>
    </lineage>
</organism>
<dbReference type="Proteomes" id="UP000572635">
    <property type="component" value="Unassembled WGS sequence"/>
</dbReference>
<comment type="caution">
    <text evidence="1">The sequence shown here is derived from an EMBL/GenBank/DDBJ whole genome shotgun (WGS) entry which is preliminary data.</text>
</comment>
<dbReference type="AlphaFoldDB" id="A0A7W8VEQ6"/>
<dbReference type="Pfam" id="PF09391">
    <property type="entry name" value="DUF2000"/>
    <property type="match status" value="1"/>
</dbReference>
<gene>
    <name evidence="1" type="ORF">HDA36_003656</name>
</gene>
<sequence length="137" mass="14350">MALQTKFVLVVEADAEPAQAVNAAAVTAAAVGGRLPGMVAADGKDASGGVHAGLNPHPIPVLSAGQERLRELYGAARDGGEITAVALNDVARRAREYGEYLDRLEATPAEELSYTAVALFGPKNRVNALTKRLPLYR</sequence>
<evidence type="ECO:0000313" key="2">
    <source>
        <dbReference type="Proteomes" id="UP000572635"/>
    </source>
</evidence>
<dbReference type="InterPro" id="IPR017021">
    <property type="entry name" value="UCP033763"/>
</dbReference>
<dbReference type="SUPFAM" id="SSF102462">
    <property type="entry name" value="Peptidyl-tRNA hydrolase II"/>
    <property type="match status" value="1"/>
</dbReference>